<feature type="region of interest" description="Disordered" evidence="1">
    <location>
        <begin position="175"/>
        <end position="340"/>
    </location>
</feature>
<evidence type="ECO:0000313" key="3">
    <source>
        <dbReference type="Proteomes" id="UP001642540"/>
    </source>
</evidence>
<feature type="compositionally biased region" description="Basic and acidic residues" evidence="1">
    <location>
        <begin position="236"/>
        <end position="258"/>
    </location>
</feature>
<name>A0ABP1Q8N4_9HEXA</name>
<feature type="compositionally biased region" description="Polar residues" evidence="1">
    <location>
        <begin position="269"/>
        <end position="282"/>
    </location>
</feature>
<sequence length="340" mass="39266">MEEDDGVMVEESDEDIYGDLETDIFFPPTKKAKQTEGVPNEEYEKALNEIQILRTKLKDKCTENKTLRTNMSSLFLTAKNEIEKKNFIMKSLQEKLKTLTKSKSPLSKEAAEEIITKCQEALQDTQAQLTLDEIKKSLDKASILKDSKRKHIKFGNMSVYFFREQGCFQRQEEVEFPKKTETNSSTPSHVPHHNDLRIKPSKESAETAESNIPGGRPNRNSESNKSGSTERYGGTTDKDSSRRKSTDQENSRMDDDRPPVPVNYKRGDSSQNLRPNREYSPSTEKHYNSRSSRGGARGKGDYKYRESHRNSDYRPRPSTKRFSNDTRYSNKRHRTRSRSR</sequence>
<organism evidence="2 3">
    <name type="scientific">Orchesella dallaii</name>
    <dbReference type="NCBI Taxonomy" id="48710"/>
    <lineage>
        <taxon>Eukaryota</taxon>
        <taxon>Metazoa</taxon>
        <taxon>Ecdysozoa</taxon>
        <taxon>Arthropoda</taxon>
        <taxon>Hexapoda</taxon>
        <taxon>Collembola</taxon>
        <taxon>Entomobryomorpha</taxon>
        <taxon>Entomobryoidea</taxon>
        <taxon>Orchesellidae</taxon>
        <taxon>Orchesellinae</taxon>
        <taxon>Orchesella</taxon>
    </lineage>
</organism>
<gene>
    <name evidence="2" type="ORF">ODALV1_LOCUS6485</name>
</gene>
<reference evidence="2 3" key="1">
    <citation type="submission" date="2024-08" db="EMBL/GenBank/DDBJ databases">
        <authorList>
            <person name="Cucini C."/>
            <person name="Frati F."/>
        </authorList>
    </citation>
    <scope>NUCLEOTIDE SEQUENCE [LARGE SCALE GENOMIC DNA]</scope>
</reference>
<protein>
    <submittedName>
        <fullName evidence="2">Uncharacterized protein</fullName>
    </submittedName>
</protein>
<evidence type="ECO:0000256" key="1">
    <source>
        <dbReference type="SAM" id="MobiDB-lite"/>
    </source>
</evidence>
<comment type="caution">
    <text evidence="2">The sequence shown here is derived from an EMBL/GenBank/DDBJ whole genome shotgun (WGS) entry which is preliminary data.</text>
</comment>
<evidence type="ECO:0000313" key="2">
    <source>
        <dbReference type="EMBL" id="CAL8086597.1"/>
    </source>
</evidence>
<dbReference type="Proteomes" id="UP001642540">
    <property type="component" value="Unassembled WGS sequence"/>
</dbReference>
<dbReference type="EMBL" id="CAXLJM020000020">
    <property type="protein sequence ID" value="CAL8086597.1"/>
    <property type="molecule type" value="Genomic_DNA"/>
</dbReference>
<accession>A0ABP1Q8N4</accession>
<feature type="compositionally biased region" description="Basic residues" evidence="1">
    <location>
        <begin position="329"/>
        <end position="340"/>
    </location>
</feature>
<feature type="compositionally biased region" description="Basic and acidic residues" evidence="1">
    <location>
        <begin position="298"/>
        <end position="315"/>
    </location>
</feature>
<feature type="compositionally biased region" description="Polar residues" evidence="1">
    <location>
        <begin position="218"/>
        <end position="229"/>
    </location>
</feature>
<feature type="compositionally biased region" description="Basic and acidic residues" evidence="1">
    <location>
        <begin position="192"/>
        <end position="205"/>
    </location>
</feature>
<proteinExistence type="predicted"/>
<keyword evidence="3" id="KW-1185">Reference proteome</keyword>